<evidence type="ECO:0000313" key="1">
    <source>
        <dbReference type="EMBL" id="VDM64810.1"/>
    </source>
</evidence>
<evidence type="ECO:0000313" key="3">
    <source>
        <dbReference type="WBParaSite" id="ACOC_0001322401-mRNA-1"/>
    </source>
</evidence>
<protein>
    <submittedName>
        <fullName evidence="3">Phosphorylase b kinase regulatory subunit</fullName>
    </submittedName>
</protein>
<gene>
    <name evidence="1" type="ORF">ACOC_LOCUS13225</name>
</gene>
<organism evidence="3">
    <name type="scientific">Angiostrongylus costaricensis</name>
    <name type="common">Nematode worm</name>
    <dbReference type="NCBI Taxonomy" id="334426"/>
    <lineage>
        <taxon>Eukaryota</taxon>
        <taxon>Metazoa</taxon>
        <taxon>Ecdysozoa</taxon>
        <taxon>Nematoda</taxon>
        <taxon>Chromadorea</taxon>
        <taxon>Rhabditida</taxon>
        <taxon>Rhabditina</taxon>
        <taxon>Rhabditomorpha</taxon>
        <taxon>Strongyloidea</taxon>
        <taxon>Metastrongylidae</taxon>
        <taxon>Angiostrongylus</taxon>
    </lineage>
</organism>
<name>A0A0R3Q2C6_ANGCS</name>
<accession>A0A0R3Q2C6</accession>
<dbReference type="Proteomes" id="UP000267027">
    <property type="component" value="Unassembled WGS sequence"/>
</dbReference>
<reference evidence="3" key="1">
    <citation type="submission" date="2017-02" db="UniProtKB">
        <authorList>
            <consortium name="WormBaseParasite"/>
        </authorList>
    </citation>
    <scope>IDENTIFICATION</scope>
</reference>
<dbReference type="AlphaFoldDB" id="A0A0R3Q2C6"/>
<proteinExistence type="predicted"/>
<dbReference type="EMBL" id="UYYA01005643">
    <property type="protein sequence ID" value="VDM64810.1"/>
    <property type="molecule type" value="Genomic_DNA"/>
</dbReference>
<dbReference type="WBParaSite" id="ACOC_0001322401-mRNA-1">
    <property type="protein sequence ID" value="ACOC_0001322401-mRNA-1"/>
    <property type="gene ID" value="ACOC_0001322401"/>
</dbReference>
<sequence length="103" mass="11777">MFRGTFYSAVIVGIEWMASLRLRQTDDFLPYPSRLRDQICIEESEASVRALWAQIVGLVLSGSFQMATFNVNEGKEEKMSAPLEVVFTKSLMKCLEKAFRFDV</sequence>
<reference evidence="1 2" key="2">
    <citation type="submission" date="2018-11" db="EMBL/GenBank/DDBJ databases">
        <authorList>
            <consortium name="Pathogen Informatics"/>
        </authorList>
    </citation>
    <scope>NUCLEOTIDE SEQUENCE [LARGE SCALE GENOMIC DNA]</scope>
    <source>
        <strain evidence="1 2">Costa Rica</strain>
    </source>
</reference>
<evidence type="ECO:0000313" key="2">
    <source>
        <dbReference type="Proteomes" id="UP000267027"/>
    </source>
</evidence>
<keyword evidence="2" id="KW-1185">Reference proteome</keyword>